<dbReference type="KEGG" id="cak:Caul_1103"/>
<feature type="domain" description="Transposase IS4-like" evidence="1">
    <location>
        <begin position="6"/>
        <end position="65"/>
    </location>
</feature>
<sequence>MRLIGGPGQENDIQRAQALIEGLAPEHVLADKAYDADRFHETILDTGAEVVIAPKRNRRVQHGYDRDIYKERNLILPRFSGHPC</sequence>
<protein>
    <submittedName>
        <fullName evidence="2">ISCc1, transposase OrfB</fullName>
    </submittedName>
</protein>
<gene>
    <name evidence="2" type="ordered locus">Caul_1103</name>
</gene>
<dbReference type="AlphaFoldDB" id="B0SX72"/>
<evidence type="ECO:0000259" key="1">
    <source>
        <dbReference type="Pfam" id="PF01609"/>
    </source>
</evidence>
<evidence type="ECO:0000313" key="2">
    <source>
        <dbReference type="EMBL" id="ABZ70233.1"/>
    </source>
</evidence>
<dbReference type="GO" id="GO:0004803">
    <property type="term" value="F:transposase activity"/>
    <property type="evidence" value="ECO:0007669"/>
    <property type="project" value="InterPro"/>
</dbReference>
<reference evidence="2" key="1">
    <citation type="submission" date="2008-01" db="EMBL/GenBank/DDBJ databases">
        <title>Complete sequence of chromosome of Caulobacter sp. K31.</title>
        <authorList>
            <consortium name="US DOE Joint Genome Institute"/>
            <person name="Copeland A."/>
            <person name="Lucas S."/>
            <person name="Lapidus A."/>
            <person name="Barry K."/>
            <person name="Glavina del Rio T."/>
            <person name="Dalin E."/>
            <person name="Tice H."/>
            <person name="Pitluck S."/>
            <person name="Bruce D."/>
            <person name="Goodwin L."/>
            <person name="Thompson L.S."/>
            <person name="Brettin T."/>
            <person name="Detter J.C."/>
            <person name="Han C."/>
            <person name="Schmutz J."/>
            <person name="Larimer F."/>
            <person name="Land M."/>
            <person name="Hauser L."/>
            <person name="Kyrpides N."/>
            <person name="Kim E."/>
            <person name="Stephens C."/>
            <person name="Richardson P."/>
        </authorList>
    </citation>
    <scope>NUCLEOTIDE SEQUENCE [LARGE SCALE GENOMIC DNA]</scope>
    <source>
        <strain evidence="2">K31</strain>
    </source>
</reference>
<dbReference type="EMBL" id="CP000927">
    <property type="protein sequence ID" value="ABZ70233.1"/>
    <property type="molecule type" value="Genomic_DNA"/>
</dbReference>
<organism evidence="2">
    <name type="scientific">Caulobacter sp. (strain K31)</name>
    <dbReference type="NCBI Taxonomy" id="366602"/>
    <lineage>
        <taxon>Bacteria</taxon>
        <taxon>Pseudomonadati</taxon>
        <taxon>Pseudomonadota</taxon>
        <taxon>Alphaproteobacteria</taxon>
        <taxon>Caulobacterales</taxon>
        <taxon>Caulobacteraceae</taxon>
        <taxon>Caulobacter</taxon>
    </lineage>
</organism>
<name>B0SX72_CAUSK</name>
<dbReference type="Pfam" id="PF01609">
    <property type="entry name" value="DDE_Tnp_1"/>
    <property type="match status" value="1"/>
</dbReference>
<dbReference type="GO" id="GO:0006313">
    <property type="term" value="P:DNA transposition"/>
    <property type="evidence" value="ECO:0007669"/>
    <property type="project" value="InterPro"/>
</dbReference>
<dbReference type="GO" id="GO:0003677">
    <property type="term" value="F:DNA binding"/>
    <property type="evidence" value="ECO:0007669"/>
    <property type="project" value="InterPro"/>
</dbReference>
<dbReference type="STRING" id="366602.Caul_1103"/>
<proteinExistence type="predicted"/>
<dbReference type="InterPro" id="IPR002559">
    <property type="entry name" value="Transposase_11"/>
</dbReference>
<dbReference type="HOGENOM" id="CLU_192781_0_0_5"/>
<accession>B0SX72</accession>
<dbReference type="eggNOG" id="COG3385">
    <property type="taxonomic scope" value="Bacteria"/>
</dbReference>